<dbReference type="EMBL" id="JBHRYQ010000001">
    <property type="protein sequence ID" value="MFC3809466.1"/>
    <property type="molecule type" value="Genomic_DNA"/>
</dbReference>
<gene>
    <name evidence="7" type="ORF">ACFOOI_02255</name>
</gene>
<dbReference type="PANTHER" id="PTHR37422">
    <property type="entry name" value="TEICHURONIC ACID BIOSYNTHESIS PROTEIN TUAE"/>
    <property type="match status" value="1"/>
</dbReference>
<keyword evidence="8" id="KW-1185">Reference proteome</keyword>
<evidence type="ECO:0000256" key="2">
    <source>
        <dbReference type="ARBA" id="ARBA00022692"/>
    </source>
</evidence>
<dbReference type="InterPro" id="IPR007016">
    <property type="entry name" value="O-antigen_ligase-rel_domated"/>
</dbReference>
<feature type="transmembrane region" description="Helical" evidence="5">
    <location>
        <begin position="50"/>
        <end position="69"/>
    </location>
</feature>
<feature type="transmembrane region" description="Helical" evidence="5">
    <location>
        <begin position="81"/>
        <end position="100"/>
    </location>
</feature>
<evidence type="ECO:0000313" key="8">
    <source>
        <dbReference type="Proteomes" id="UP001595616"/>
    </source>
</evidence>
<accession>A0ABV7YTS5</accession>
<evidence type="ECO:0000256" key="4">
    <source>
        <dbReference type="ARBA" id="ARBA00023136"/>
    </source>
</evidence>
<dbReference type="PANTHER" id="PTHR37422:SF17">
    <property type="entry name" value="O-ANTIGEN LIGASE"/>
    <property type="match status" value="1"/>
</dbReference>
<dbReference type="InterPro" id="IPR051533">
    <property type="entry name" value="WaaL-like"/>
</dbReference>
<sequence>MKFRKFEILFSLFLFITYKFLPAEIIWAVALLYIIFVYLTKPIKVLNSSMGIGIGVWIIYISFSLFNISQSPKLNDILRDIFLLSSVPIFFFFGSLLQSLNKRNLSNYHLILLLSFYSVIFHLYNIFNASISFVSIDDFRFELGRSSLIEVFGFCLMLIIILRRPIFGQDFKNIYLYIAIFFLTISIVFYFSRTMYISIIVMTLFSFGILKINLKSVLIFFSLLLIFYNIIEEVNSFNFKNELLTKFTKIYSELFSYKVHQFDFRDINTKWRSYETFKALELFSNSSWIEKFLGHGLGYRLRLDTSIQLGQFEYQSIPTFHNGFIYVLLKFGVLGLFLFILFIQKLINNKKLKNNINTHRFFLGMTIAILFATISSGGFFNPAFSLSIITLGSQFGQRNLSKTYV</sequence>
<dbReference type="Pfam" id="PF04932">
    <property type="entry name" value="Wzy_C"/>
    <property type="match status" value="1"/>
</dbReference>
<feature type="transmembrane region" description="Helical" evidence="5">
    <location>
        <begin position="212"/>
        <end position="231"/>
    </location>
</feature>
<dbReference type="Proteomes" id="UP001595616">
    <property type="component" value="Unassembled WGS sequence"/>
</dbReference>
<keyword evidence="2 5" id="KW-0812">Transmembrane</keyword>
<evidence type="ECO:0000259" key="6">
    <source>
        <dbReference type="Pfam" id="PF04932"/>
    </source>
</evidence>
<comment type="caution">
    <text evidence="7">The sequence shown here is derived from an EMBL/GenBank/DDBJ whole genome shotgun (WGS) entry which is preliminary data.</text>
</comment>
<organism evidence="7 8">
    <name type="scientific">Lacihabitans lacunae</name>
    <dbReference type="NCBI Taxonomy" id="1028214"/>
    <lineage>
        <taxon>Bacteria</taxon>
        <taxon>Pseudomonadati</taxon>
        <taxon>Bacteroidota</taxon>
        <taxon>Cytophagia</taxon>
        <taxon>Cytophagales</taxon>
        <taxon>Leadbetterellaceae</taxon>
        <taxon>Lacihabitans</taxon>
    </lineage>
</organism>
<evidence type="ECO:0000256" key="3">
    <source>
        <dbReference type="ARBA" id="ARBA00022989"/>
    </source>
</evidence>
<feature type="transmembrane region" description="Helical" evidence="5">
    <location>
        <begin position="323"/>
        <end position="341"/>
    </location>
</feature>
<feature type="domain" description="O-antigen ligase-related" evidence="6">
    <location>
        <begin position="179"/>
        <end position="340"/>
    </location>
</feature>
<keyword evidence="3 5" id="KW-1133">Transmembrane helix</keyword>
<reference evidence="8" key="1">
    <citation type="journal article" date="2019" name="Int. J. Syst. Evol. Microbiol.">
        <title>The Global Catalogue of Microorganisms (GCM) 10K type strain sequencing project: providing services to taxonomists for standard genome sequencing and annotation.</title>
        <authorList>
            <consortium name="The Broad Institute Genomics Platform"/>
            <consortium name="The Broad Institute Genome Sequencing Center for Infectious Disease"/>
            <person name="Wu L."/>
            <person name="Ma J."/>
        </authorList>
    </citation>
    <scope>NUCLEOTIDE SEQUENCE [LARGE SCALE GENOMIC DNA]</scope>
    <source>
        <strain evidence="8">CECT 7956</strain>
    </source>
</reference>
<feature type="transmembrane region" description="Helical" evidence="5">
    <location>
        <begin position="106"/>
        <end position="127"/>
    </location>
</feature>
<feature type="transmembrane region" description="Helical" evidence="5">
    <location>
        <begin position="361"/>
        <end position="380"/>
    </location>
</feature>
<keyword evidence="7" id="KW-0436">Ligase</keyword>
<feature type="transmembrane region" description="Helical" evidence="5">
    <location>
        <begin position="12"/>
        <end position="38"/>
    </location>
</feature>
<feature type="transmembrane region" description="Helical" evidence="5">
    <location>
        <begin position="148"/>
        <end position="168"/>
    </location>
</feature>
<dbReference type="GO" id="GO:0016874">
    <property type="term" value="F:ligase activity"/>
    <property type="evidence" value="ECO:0007669"/>
    <property type="project" value="UniProtKB-KW"/>
</dbReference>
<proteinExistence type="predicted"/>
<keyword evidence="4 5" id="KW-0472">Membrane</keyword>
<evidence type="ECO:0000256" key="5">
    <source>
        <dbReference type="SAM" id="Phobius"/>
    </source>
</evidence>
<feature type="transmembrane region" description="Helical" evidence="5">
    <location>
        <begin position="174"/>
        <end position="191"/>
    </location>
</feature>
<comment type="subcellular location">
    <subcellularLocation>
        <location evidence="1">Membrane</location>
        <topology evidence="1">Multi-pass membrane protein</topology>
    </subcellularLocation>
</comment>
<evidence type="ECO:0000313" key="7">
    <source>
        <dbReference type="EMBL" id="MFC3809466.1"/>
    </source>
</evidence>
<dbReference type="RefSeq" id="WP_379834565.1">
    <property type="nucleotide sequence ID" value="NZ_JBHRYQ010000001.1"/>
</dbReference>
<protein>
    <submittedName>
        <fullName evidence="7">O-antigen ligase family protein</fullName>
    </submittedName>
</protein>
<evidence type="ECO:0000256" key="1">
    <source>
        <dbReference type="ARBA" id="ARBA00004141"/>
    </source>
</evidence>
<name>A0ABV7YTS5_9BACT</name>